<feature type="domain" description="SusD-like N-terminal" evidence="7">
    <location>
        <begin position="106"/>
        <end position="218"/>
    </location>
</feature>
<protein>
    <submittedName>
        <fullName evidence="8">Starch-binding associating with outer membrane</fullName>
    </submittedName>
</protein>
<dbReference type="Proteomes" id="UP000199041">
    <property type="component" value="Unassembled WGS sequence"/>
</dbReference>
<sequence>MKRFNKLTWIALISTGLILGTGCKKFLNVDPISALSGNNFWKTQSDFDNYMAGIYNQFRTMTMEDYDGSYTQFFPAVGDFRCAPFVGVNTTNRNYINQFASNDLLGAINSTSNWVGTYEKITDWSRFFQIISSCNILVDEIGKQDGILSASQAGQYKGEAIFMRNLCYFFMARLYGDIPYYTEPYMIDPSSREDMVTVLKKCLEDLKTSVNDLPWTYDDPSKRGVRAMKGSALDLMMNINMWCAGFDADNQSKYWQQTDSLGNVLLTDNGGAYELLPMDRFHEVFEGSSKEGLFEIAQSLNKGEVFGLFATFTDNMLHYPHKQNGSTKSYLMILDKYLTKLFPADKPDLRWKLLFTGTNSNYDLEYLKFSNIYAEEGEDVNPDDNQIIFRLPDAILLRAEACNNLGKDDEAIRLLDMVRDRAGATDYVPGETPNEDLSDAIFYERWKELLGEGYYFFDMVRTKRILDGKVCPHPLSAEAFANGAWTWPISTKALEKNPNMRLNDYWR</sequence>
<evidence type="ECO:0000256" key="4">
    <source>
        <dbReference type="ARBA" id="ARBA00023136"/>
    </source>
</evidence>
<evidence type="ECO:0000259" key="7">
    <source>
        <dbReference type="Pfam" id="PF14322"/>
    </source>
</evidence>
<evidence type="ECO:0000256" key="3">
    <source>
        <dbReference type="ARBA" id="ARBA00022729"/>
    </source>
</evidence>
<evidence type="ECO:0000259" key="6">
    <source>
        <dbReference type="Pfam" id="PF07980"/>
    </source>
</evidence>
<dbReference type="RefSeq" id="WP_091395029.1">
    <property type="nucleotide sequence ID" value="NZ_FNQY01000005.1"/>
</dbReference>
<keyword evidence="3" id="KW-0732">Signal</keyword>
<dbReference type="PROSITE" id="PS51257">
    <property type="entry name" value="PROKAR_LIPOPROTEIN"/>
    <property type="match status" value="1"/>
</dbReference>
<dbReference type="InterPro" id="IPR011990">
    <property type="entry name" value="TPR-like_helical_dom_sf"/>
</dbReference>
<evidence type="ECO:0000256" key="1">
    <source>
        <dbReference type="ARBA" id="ARBA00004442"/>
    </source>
</evidence>
<name>A0A1H3XBC8_9BACT</name>
<feature type="domain" description="RagB/SusD" evidence="6">
    <location>
        <begin position="359"/>
        <end position="506"/>
    </location>
</feature>
<dbReference type="STRING" id="551991.SAMN05192529_10568"/>
<accession>A0A1H3XBC8</accession>
<dbReference type="AlphaFoldDB" id="A0A1H3XBC8"/>
<evidence type="ECO:0000256" key="2">
    <source>
        <dbReference type="ARBA" id="ARBA00006275"/>
    </source>
</evidence>
<dbReference type="OrthoDB" id="926893at2"/>
<evidence type="ECO:0000256" key="5">
    <source>
        <dbReference type="ARBA" id="ARBA00023237"/>
    </source>
</evidence>
<dbReference type="CDD" id="cd08977">
    <property type="entry name" value="SusD"/>
    <property type="match status" value="1"/>
</dbReference>
<evidence type="ECO:0000313" key="9">
    <source>
        <dbReference type="Proteomes" id="UP000199041"/>
    </source>
</evidence>
<dbReference type="Gene3D" id="1.25.40.390">
    <property type="match status" value="1"/>
</dbReference>
<keyword evidence="5" id="KW-0998">Cell outer membrane</keyword>
<keyword evidence="4" id="KW-0472">Membrane</keyword>
<evidence type="ECO:0000313" key="8">
    <source>
        <dbReference type="EMBL" id="SDZ96649.1"/>
    </source>
</evidence>
<gene>
    <name evidence="8" type="ORF">SAMN05192529_10568</name>
</gene>
<comment type="subcellular location">
    <subcellularLocation>
        <location evidence="1">Cell outer membrane</location>
    </subcellularLocation>
</comment>
<dbReference type="EMBL" id="FNQY01000005">
    <property type="protein sequence ID" value="SDZ96649.1"/>
    <property type="molecule type" value="Genomic_DNA"/>
</dbReference>
<dbReference type="Pfam" id="PF07980">
    <property type="entry name" value="SusD_RagB"/>
    <property type="match status" value="1"/>
</dbReference>
<keyword evidence="9" id="KW-1185">Reference proteome</keyword>
<comment type="similarity">
    <text evidence="2">Belongs to the SusD family.</text>
</comment>
<proteinExistence type="inferred from homology"/>
<dbReference type="GO" id="GO:0009279">
    <property type="term" value="C:cell outer membrane"/>
    <property type="evidence" value="ECO:0007669"/>
    <property type="project" value="UniProtKB-SubCell"/>
</dbReference>
<dbReference type="Pfam" id="PF14322">
    <property type="entry name" value="SusD-like_3"/>
    <property type="match status" value="1"/>
</dbReference>
<dbReference type="InterPro" id="IPR012944">
    <property type="entry name" value="SusD_RagB_dom"/>
</dbReference>
<dbReference type="InterPro" id="IPR033985">
    <property type="entry name" value="SusD-like_N"/>
</dbReference>
<reference evidence="8 9" key="1">
    <citation type="submission" date="2016-10" db="EMBL/GenBank/DDBJ databases">
        <authorList>
            <person name="de Groot N.N."/>
        </authorList>
    </citation>
    <scope>NUCLEOTIDE SEQUENCE [LARGE SCALE GENOMIC DNA]</scope>
    <source>
        <strain evidence="8 9">Vu-144</strain>
    </source>
</reference>
<organism evidence="8 9">
    <name type="scientific">Arachidicoccus rhizosphaerae</name>
    <dbReference type="NCBI Taxonomy" id="551991"/>
    <lineage>
        <taxon>Bacteria</taxon>
        <taxon>Pseudomonadati</taxon>
        <taxon>Bacteroidota</taxon>
        <taxon>Chitinophagia</taxon>
        <taxon>Chitinophagales</taxon>
        <taxon>Chitinophagaceae</taxon>
        <taxon>Arachidicoccus</taxon>
    </lineage>
</organism>
<dbReference type="SUPFAM" id="SSF48452">
    <property type="entry name" value="TPR-like"/>
    <property type="match status" value="1"/>
</dbReference>